<keyword evidence="1" id="KW-0812">Transmembrane</keyword>
<keyword evidence="1" id="KW-1133">Transmembrane helix</keyword>
<organism evidence="2 3">
    <name type="scientific">Actinomadura barringtoniae</name>
    <dbReference type="NCBI Taxonomy" id="1427535"/>
    <lineage>
        <taxon>Bacteria</taxon>
        <taxon>Bacillati</taxon>
        <taxon>Actinomycetota</taxon>
        <taxon>Actinomycetes</taxon>
        <taxon>Streptosporangiales</taxon>
        <taxon>Thermomonosporaceae</taxon>
        <taxon>Actinomadura</taxon>
    </lineage>
</organism>
<dbReference type="Proteomes" id="UP000669179">
    <property type="component" value="Unassembled WGS sequence"/>
</dbReference>
<evidence type="ECO:0000313" key="2">
    <source>
        <dbReference type="EMBL" id="MBO2448997.1"/>
    </source>
</evidence>
<gene>
    <name evidence="2" type="ORF">J4573_17980</name>
</gene>
<evidence type="ECO:0000313" key="3">
    <source>
        <dbReference type="Proteomes" id="UP000669179"/>
    </source>
</evidence>
<reference evidence="2" key="1">
    <citation type="submission" date="2021-03" db="EMBL/GenBank/DDBJ databases">
        <authorList>
            <person name="Kanchanasin P."/>
            <person name="Saeng-In P."/>
            <person name="Phongsopitanun W."/>
            <person name="Yuki M."/>
            <person name="Kudo T."/>
            <person name="Ohkuma M."/>
            <person name="Tanasupawat S."/>
        </authorList>
    </citation>
    <scope>NUCLEOTIDE SEQUENCE</scope>
    <source>
        <strain evidence="2">GKU 128</strain>
    </source>
</reference>
<proteinExistence type="predicted"/>
<dbReference type="AlphaFoldDB" id="A0A939PB86"/>
<evidence type="ECO:0000256" key="1">
    <source>
        <dbReference type="SAM" id="Phobius"/>
    </source>
</evidence>
<comment type="caution">
    <text evidence="2">The sequence shown here is derived from an EMBL/GenBank/DDBJ whole genome shotgun (WGS) entry which is preliminary data.</text>
</comment>
<feature type="transmembrane region" description="Helical" evidence="1">
    <location>
        <begin position="43"/>
        <end position="60"/>
    </location>
</feature>
<dbReference type="RefSeq" id="WP_208256785.1">
    <property type="nucleotide sequence ID" value="NZ_JAGEOJ010000007.1"/>
</dbReference>
<keyword evidence="1" id="KW-0472">Membrane</keyword>
<protein>
    <submittedName>
        <fullName evidence="2">Uncharacterized protein</fullName>
    </submittedName>
</protein>
<sequence>MNAAKEFKPQPAGLRIIRYLLAFGSFVFLFLAITRLLGDPPKVWEALSLGGAWISVMALLSERRYRSRLKQSRQP</sequence>
<keyword evidence="3" id="KW-1185">Reference proteome</keyword>
<feature type="transmembrane region" description="Helical" evidence="1">
    <location>
        <begin position="16"/>
        <end position="37"/>
    </location>
</feature>
<dbReference type="EMBL" id="JAGEOJ010000007">
    <property type="protein sequence ID" value="MBO2448997.1"/>
    <property type="molecule type" value="Genomic_DNA"/>
</dbReference>
<name>A0A939PB86_9ACTN</name>
<accession>A0A939PB86</accession>